<feature type="domain" description="DNA/pantothenate metabolism flavoprotein C-terminal" evidence="1">
    <location>
        <begin position="2"/>
        <end position="209"/>
    </location>
</feature>
<dbReference type="SUPFAM" id="SSF102645">
    <property type="entry name" value="CoaB-like"/>
    <property type="match status" value="1"/>
</dbReference>
<evidence type="ECO:0000313" key="2">
    <source>
        <dbReference type="EMBL" id="VGO12746.1"/>
    </source>
</evidence>
<accession>A0A6C2U005</accession>
<proteinExistence type="predicted"/>
<name>A0A6C2U005_PONDE</name>
<dbReference type="Gene3D" id="3.40.50.10300">
    <property type="entry name" value="CoaB-like"/>
    <property type="match status" value="1"/>
</dbReference>
<evidence type="ECO:0000259" key="1">
    <source>
        <dbReference type="Pfam" id="PF04127"/>
    </source>
</evidence>
<dbReference type="Pfam" id="PF04127">
    <property type="entry name" value="DFP"/>
    <property type="match status" value="1"/>
</dbReference>
<sequence>MNRKVLILSGPTHEYIDPVRFIGNASSGLMGKALAEQALAQDFMVEFVSGPVAETHLPVPGGNIRIHHVVGANEMLARATELFPTSDAVIFAAAVADYAPAEKRFEKMAKSEDDLILRLCATPDIAKTLCSNKSGNQIAIGFALQTSDGEKHARRKLERKNLDGIVLNTPATLGARNGTFSFLASASASFDAWGTIDKSECAKRIIEWLCRTIRGK</sequence>
<dbReference type="GO" id="GO:0015937">
    <property type="term" value="P:coenzyme A biosynthetic process"/>
    <property type="evidence" value="ECO:0007669"/>
    <property type="project" value="UniProtKB-ARBA"/>
</dbReference>
<organism evidence="2 3">
    <name type="scientific">Pontiella desulfatans</name>
    <dbReference type="NCBI Taxonomy" id="2750659"/>
    <lineage>
        <taxon>Bacteria</taxon>
        <taxon>Pseudomonadati</taxon>
        <taxon>Kiritimatiellota</taxon>
        <taxon>Kiritimatiellia</taxon>
        <taxon>Kiritimatiellales</taxon>
        <taxon>Pontiellaceae</taxon>
        <taxon>Pontiella</taxon>
    </lineage>
</organism>
<reference evidence="2 3" key="1">
    <citation type="submission" date="2019-04" db="EMBL/GenBank/DDBJ databases">
        <authorList>
            <person name="Van Vliet M D."/>
        </authorList>
    </citation>
    <scope>NUCLEOTIDE SEQUENCE [LARGE SCALE GENOMIC DNA]</scope>
    <source>
        <strain evidence="2 3">F1</strain>
    </source>
</reference>
<dbReference type="RefSeq" id="WP_136078387.1">
    <property type="nucleotide sequence ID" value="NZ_CAAHFG010000001.1"/>
</dbReference>
<dbReference type="AlphaFoldDB" id="A0A6C2U005"/>
<keyword evidence="3" id="KW-1185">Reference proteome</keyword>
<dbReference type="InterPro" id="IPR007085">
    <property type="entry name" value="DNA/pantothenate-metab_flavo_C"/>
</dbReference>
<dbReference type="Proteomes" id="UP000366872">
    <property type="component" value="Unassembled WGS sequence"/>
</dbReference>
<protein>
    <submittedName>
        <fullName evidence="2">Coenzyme A biosynthesis bifunctional protein CoaBC</fullName>
    </submittedName>
</protein>
<gene>
    <name evidence="2" type="primary">coaBC_1</name>
    <name evidence="2" type="ORF">PDESU_01300</name>
</gene>
<dbReference type="EMBL" id="CAAHFG010000001">
    <property type="protein sequence ID" value="VGO12746.1"/>
    <property type="molecule type" value="Genomic_DNA"/>
</dbReference>
<dbReference type="GO" id="GO:0003824">
    <property type="term" value="F:catalytic activity"/>
    <property type="evidence" value="ECO:0007669"/>
    <property type="project" value="UniProtKB-ARBA"/>
</dbReference>
<dbReference type="InterPro" id="IPR035929">
    <property type="entry name" value="CoaB-like_sf"/>
</dbReference>
<evidence type="ECO:0000313" key="3">
    <source>
        <dbReference type="Proteomes" id="UP000366872"/>
    </source>
</evidence>